<dbReference type="InterPro" id="IPR036388">
    <property type="entry name" value="WH-like_DNA-bd_sf"/>
</dbReference>
<dbReference type="GO" id="GO:0006282">
    <property type="term" value="P:regulation of DNA repair"/>
    <property type="evidence" value="ECO:0007669"/>
    <property type="project" value="UniProtKB-UniRule"/>
</dbReference>
<reference evidence="10 11" key="1">
    <citation type="submission" date="2018-07" db="EMBL/GenBank/DDBJ databases">
        <title>Genomic Encyclopedia of Type Strains, Phase III (KMG-III): the genomes of soil and plant-associated and newly described type strains.</title>
        <authorList>
            <person name="Whitman W."/>
        </authorList>
    </citation>
    <scope>NUCLEOTIDE SEQUENCE [LARGE SCALE GENOMIC DNA]</scope>
    <source>
        <strain evidence="10 11">CECT 7287</strain>
    </source>
</reference>
<dbReference type="AlphaFoldDB" id="A0A3D9KLN6"/>
<feature type="domain" description="RecX first three-helical" evidence="9">
    <location>
        <begin position="147"/>
        <end position="186"/>
    </location>
</feature>
<dbReference type="OrthoDB" id="5421057at2"/>
<comment type="subcellular location">
    <subcellularLocation>
        <location evidence="1 5">Cytoplasm</location>
    </subcellularLocation>
</comment>
<comment type="caution">
    <text evidence="10">The sequence shown here is derived from an EMBL/GenBank/DDBJ whole genome shotgun (WGS) entry which is preliminary data.</text>
</comment>
<dbReference type="Gene3D" id="1.10.10.10">
    <property type="entry name" value="Winged helix-like DNA-binding domain superfamily/Winged helix DNA-binding domain"/>
    <property type="match status" value="3"/>
</dbReference>
<evidence type="ECO:0000256" key="5">
    <source>
        <dbReference type="HAMAP-Rule" id="MF_01114"/>
    </source>
</evidence>
<dbReference type="InterPro" id="IPR053925">
    <property type="entry name" value="RecX_HTH_3rd"/>
</dbReference>
<feature type="region of interest" description="Disordered" evidence="6">
    <location>
        <begin position="286"/>
        <end position="314"/>
    </location>
</feature>
<dbReference type="PANTHER" id="PTHR33602:SF1">
    <property type="entry name" value="REGULATORY PROTEIN RECX FAMILY PROTEIN"/>
    <property type="match status" value="1"/>
</dbReference>
<dbReference type="RefSeq" id="WP_116059589.1">
    <property type="nucleotide sequence ID" value="NZ_QRDZ01000003.1"/>
</dbReference>
<evidence type="ECO:0000256" key="2">
    <source>
        <dbReference type="ARBA" id="ARBA00009695"/>
    </source>
</evidence>
<evidence type="ECO:0000256" key="6">
    <source>
        <dbReference type="SAM" id="MobiDB-lite"/>
    </source>
</evidence>
<dbReference type="GO" id="GO:0005737">
    <property type="term" value="C:cytoplasm"/>
    <property type="evidence" value="ECO:0007669"/>
    <property type="project" value="UniProtKB-SubCell"/>
</dbReference>
<dbReference type="PANTHER" id="PTHR33602">
    <property type="entry name" value="REGULATORY PROTEIN RECX FAMILY PROTEIN"/>
    <property type="match status" value="1"/>
</dbReference>
<gene>
    <name evidence="5" type="primary">recX</name>
    <name evidence="10" type="ORF">DFP98_103328</name>
</gene>
<name>A0A3D9KLN6_9BACL</name>
<evidence type="ECO:0000256" key="4">
    <source>
        <dbReference type="ARBA" id="ARBA00022490"/>
    </source>
</evidence>
<dbReference type="InterPro" id="IPR003783">
    <property type="entry name" value="Regulatory_RecX"/>
</dbReference>
<dbReference type="Pfam" id="PF21982">
    <property type="entry name" value="RecX_HTH1"/>
    <property type="match status" value="1"/>
</dbReference>
<keyword evidence="4 5" id="KW-0963">Cytoplasm</keyword>
<proteinExistence type="inferred from homology"/>
<dbReference type="Pfam" id="PF02631">
    <property type="entry name" value="RecX_HTH2"/>
    <property type="match status" value="1"/>
</dbReference>
<accession>A0A3D9KLN6</accession>
<dbReference type="Proteomes" id="UP000256977">
    <property type="component" value="Unassembled WGS sequence"/>
</dbReference>
<evidence type="ECO:0000256" key="1">
    <source>
        <dbReference type="ARBA" id="ARBA00004496"/>
    </source>
</evidence>
<evidence type="ECO:0000259" key="8">
    <source>
        <dbReference type="Pfam" id="PF21981"/>
    </source>
</evidence>
<feature type="compositionally biased region" description="Acidic residues" evidence="6">
    <location>
        <begin position="301"/>
        <end position="314"/>
    </location>
</feature>
<protein>
    <recommendedName>
        <fullName evidence="3 5">Regulatory protein RecX</fullName>
    </recommendedName>
</protein>
<comment type="similarity">
    <text evidence="2 5">Belongs to the RecX family.</text>
</comment>
<evidence type="ECO:0000259" key="7">
    <source>
        <dbReference type="Pfam" id="PF02631"/>
    </source>
</evidence>
<evidence type="ECO:0000313" key="11">
    <source>
        <dbReference type="Proteomes" id="UP000256977"/>
    </source>
</evidence>
<organism evidence="10 11">
    <name type="scientific">Cohnella phaseoli</name>
    <dbReference type="NCBI Taxonomy" id="456490"/>
    <lineage>
        <taxon>Bacteria</taxon>
        <taxon>Bacillati</taxon>
        <taxon>Bacillota</taxon>
        <taxon>Bacilli</taxon>
        <taxon>Bacillales</taxon>
        <taxon>Paenibacillaceae</taxon>
        <taxon>Cohnella</taxon>
    </lineage>
</organism>
<evidence type="ECO:0000259" key="9">
    <source>
        <dbReference type="Pfam" id="PF21982"/>
    </source>
</evidence>
<dbReference type="Pfam" id="PF21981">
    <property type="entry name" value="RecX_HTH3"/>
    <property type="match status" value="1"/>
</dbReference>
<dbReference type="EMBL" id="QRDZ01000003">
    <property type="protein sequence ID" value="RED86473.1"/>
    <property type="molecule type" value="Genomic_DNA"/>
</dbReference>
<comment type="function">
    <text evidence="5">Modulates RecA activity.</text>
</comment>
<evidence type="ECO:0000313" key="10">
    <source>
        <dbReference type="EMBL" id="RED86473.1"/>
    </source>
</evidence>
<dbReference type="HAMAP" id="MF_01114">
    <property type="entry name" value="RecX"/>
    <property type="match status" value="1"/>
</dbReference>
<evidence type="ECO:0000256" key="3">
    <source>
        <dbReference type="ARBA" id="ARBA00018111"/>
    </source>
</evidence>
<keyword evidence="11" id="KW-1185">Reference proteome</keyword>
<dbReference type="InterPro" id="IPR053924">
    <property type="entry name" value="RecX_HTH_2nd"/>
</dbReference>
<sequence>MDKDKHIDLPIAGAVVTGVEAHPKKPHMYRVTLKLDFGTEPGLETEDNFGETAHENADADERYGDWNSEVDALIVGAQTAKRAKKADLVHSEGSAATGHESTARSLHEETVLTIHEDTLVSRRLLRGRRLTAEEVEVLRQDEQKEEAYRAALLMLERKARTTAELMMALKRKGYAAEVAEACAERLRKMKMLDDSAYAKRFTEQRAVGQRKGRMLIRQELLQRGVDRQDVEQAIGELDGDVEREAALALARKRWPSTKGNDRERQMKLMGMLLRRGFPNSLARMAAQQAAAEAGEARSDGMDEDDFYEDYDLEQ</sequence>
<feature type="domain" description="RecX third three-helical" evidence="8">
    <location>
        <begin position="242"/>
        <end position="284"/>
    </location>
</feature>
<feature type="domain" description="RecX second three-helical" evidence="7">
    <location>
        <begin position="193"/>
        <end position="234"/>
    </location>
</feature>
<dbReference type="InterPro" id="IPR053926">
    <property type="entry name" value="RecX_HTH_1st"/>
</dbReference>